<evidence type="ECO:0000313" key="3">
    <source>
        <dbReference type="Proteomes" id="UP000033924"/>
    </source>
</evidence>
<evidence type="ECO:0000313" key="2">
    <source>
        <dbReference type="EMBL" id="KKF34736.1"/>
    </source>
</evidence>
<dbReference type="Proteomes" id="UP000033924">
    <property type="component" value="Unassembled WGS sequence"/>
</dbReference>
<dbReference type="STRING" id="65700.SY86_03750"/>
<name>A0A0M2KCK4_9GAMM</name>
<dbReference type="Pfam" id="PF03050">
    <property type="entry name" value="DDE_Tnp_IS66"/>
    <property type="match status" value="1"/>
</dbReference>
<dbReference type="InterPro" id="IPR052344">
    <property type="entry name" value="Transposase-related"/>
</dbReference>
<dbReference type="EMBL" id="JXNU01000003">
    <property type="protein sequence ID" value="KKF34736.1"/>
    <property type="molecule type" value="Genomic_DNA"/>
</dbReference>
<proteinExistence type="predicted"/>
<dbReference type="PANTHER" id="PTHR33678">
    <property type="entry name" value="BLL1576 PROTEIN"/>
    <property type="match status" value="1"/>
</dbReference>
<sequence length="156" mass="17505">MLISKYCDHLPLNWLSEMLARQGSQLSRSLLSGWVEASCRLPEPLDEALYNYIMGAWSLHADEMPVQVQSPGKTKTERSHIWAYVRDERLFGTHSPSAVWFAWSVGRNGKYAEEHLAGFGGKVLQVDGYAAYNSQFTTQRENGPPLKRAGCMAPCP</sequence>
<dbReference type="PANTHER" id="PTHR33678:SF1">
    <property type="entry name" value="BLL1576 PROTEIN"/>
    <property type="match status" value="1"/>
</dbReference>
<gene>
    <name evidence="2" type="ORF">SY86_03750</name>
</gene>
<dbReference type="InterPro" id="IPR004291">
    <property type="entry name" value="Transposase_IS66_central"/>
</dbReference>
<organism evidence="2 3">
    <name type="scientific">Erwinia tracheiphila</name>
    <dbReference type="NCBI Taxonomy" id="65700"/>
    <lineage>
        <taxon>Bacteria</taxon>
        <taxon>Pseudomonadati</taxon>
        <taxon>Pseudomonadota</taxon>
        <taxon>Gammaproteobacteria</taxon>
        <taxon>Enterobacterales</taxon>
        <taxon>Erwiniaceae</taxon>
        <taxon>Erwinia</taxon>
    </lineage>
</organism>
<comment type="caution">
    <text evidence="2">The sequence shown here is derived from an EMBL/GenBank/DDBJ whole genome shotgun (WGS) entry which is preliminary data.</text>
</comment>
<dbReference type="PATRIC" id="fig|65700.7.peg.945"/>
<evidence type="ECO:0000259" key="1">
    <source>
        <dbReference type="Pfam" id="PF03050"/>
    </source>
</evidence>
<protein>
    <recommendedName>
        <fullName evidence="1">Transposase IS66 central domain-containing protein</fullName>
    </recommendedName>
</protein>
<accession>A0A0M2KCK4</accession>
<keyword evidence="3" id="KW-1185">Reference proteome</keyword>
<dbReference type="AlphaFoldDB" id="A0A0M2KCK4"/>
<feature type="domain" description="Transposase IS66 central" evidence="1">
    <location>
        <begin position="2"/>
        <end position="153"/>
    </location>
</feature>
<reference evidence="2 3" key="1">
    <citation type="submission" date="2015-01" db="EMBL/GenBank/DDBJ databases">
        <title>Erwinia tracheiphila.</title>
        <authorList>
            <person name="Shapiro L.R."/>
        </authorList>
    </citation>
    <scope>NUCLEOTIDE SEQUENCE [LARGE SCALE GENOMIC DNA]</scope>
    <source>
        <strain evidence="2 3">BuffGH</strain>
    </source>
</reference>